<feature type="domain" description="C2H2-type" evidence="6">
    <location>
        <begin position="288"/>
        <end position="313"/>
    </location>
</feature>
<dbReference type="InterPro" id="IPR036236">
    <property type="entry name" value="Znf_C2H2_sf"/>
</dbReference>
<dbReference type="Proteomes" id="UP001168821">
    <property type="component" value="Unassembled WGS sequence"/>
</dbReference>
<name>A0AA38HXA1_9CUCU</name>
<dbReference type="SUPFAM" id="SSF57667">
    <property type="entry name" value="beta-beta-alpha zinc fingers"/>
    <property type="match status" value="2"/>
</dbReference>
<keyword evidence="8" id="KW-1185">Reference proteome</keyword>
<comment type="caution">
    <text evidence="7">The sequence shown here is derived from an EMBL/GenBank/DDBJ whole genome shotgun (WGS) entry which is preliminary data.</text>
</comment>
<evidence type="ECO:0000256" key="3">
    <source>
        <dbReference type="ARBA" id="ARBA00022771"/>
    </source>
</evidence>
<dbReference type="EMBL" id="JALNTZ010000007">
    <property type="protein sequence ID" value="KAJ3644957.1"/>
    <property type="molecule type" value="Genomic_DNA"/>
</dbReference>
<dbReference type="GO" id="GO:0008270">
    <property type="term" value="F:zinc ion binding"/>
    <property type="evidence" value="ECO:0007669"/>
    <property type="project" value="UniProtKB-KW"/>
</dbReference>
<evidence type="ECO:0000256" key="2">
    <source>
        <dbReference type="ARBA" id="ARBA00022737"/>
    </source>
</evidence>
<keyword evidence="3 5" id="KW-0863">Zinc-finger</keyword>
<sequence length="313" mass="37456">MRTQNHPKFGCPIFPKATEEPRRTDIYYNCKKCPYKSKFLFVIRNHTRNHVEKVFDCADELQPYTCHECGNYGTWFLEHLKNHLREKHPQSNHKTCSKLQVKIECESIGTNPPQIKWLQCKHCPRKFKLEETLEKHMVKHNQKTRVMRRRRLLKRGTGKVKKFRYFPGTQYPYMSKSHAYCAYLTCGKSRLRKRDTKMKWVLHRAKYDWLKTKSDFKSPTKKNFKCTSCDFESVELGELGDHMVGKHVARETVTNFMCELCLYITVDKQDLEGHVLEKHVDPQETDWFICEMCSKKFRQREDLKKHVFDGHIL</sequence>
<proteinExistence type="predicted"/>
<keyword evidence="1" id="KW-0479">Metal-binding</keyword>
<dbReference type="Pfam" id="PF00096">
    <property type="entry name" value="zf-C2H2"/>
    <property type="match status" value="2"/>
</dbReference>
<reference evidence="7" key="1">
    <citation type="journal article" date="2023" name="G3 (Bethesda)">
        <title>Whole genome assemblies of Zophobas morio and Tenebrio molitor.</title>
        <authorList>
            <person name="Kaur S."/>
            <person name="Stinson S.A."/>
            <person name="diCenzo G.C."/>
        </authorList>
    </citation>
    <scope>NUCLEOTIDE SEQUENCE</scope>
    <source>
        <strain evidence="7">QUZm001</strain>
    </source>
</reference>
<keyword evidence="2" id="KW-0677">Repeat</keyword>
<protein>
    <recommendedName>
        <fullName evidence="6">C2H2-type domain-containing protein</fullName>
    </recommendedName>
</protein>
<gene>
    <name evidence="7" type="ORF">Zmor_022653</name>
</gene>
<accession>A0AA38HXA1</accession>
<evidence type="ECO:0000256" key="4">
    <source>
        <dbReference type="ARBA" id="ARBA00022833"/>
    </source>
</evidence>
<keyword evidence="4" id="KW-0862">Zinc</keyword>
<dbReference type="PANTHER" id="PTHR24379:SF121">
    <property type="entry name" value="C2H2-TYPE DOMAIN-CONTAINING PROTEIN"/>
    <property type="match status" value="1"/>
</dbReference>
<dbReference type="PROSITE" id="PS00028">
    <property type="entry name" value="ZINC_FINGER_C2H2_1"/>
    <property type="match status" value="2"/>
</dbReference>
<evidence type="ECO:0000259" key="6">
    <source>
        <dbReference type="PROSITE" id="PS50157"/>
    </source>
</evidence>
<evidence type="ECO:0000256" key="5">
    <source>
        <dbReference type="PROSITE-ProRule" id="PRU00042"/>
    </source>
</evidence>
<dbReference type="InterPro" id="IPR013087">
    <property type="entry name" value="Znf_C2H2_type"/>
</dbReference>
<dbReference type="SMART" id="SM00355">
    <property type="entry name" value="ZnF_C2H2"/>
    <property type="match status" value="6"/>
</dbReference>
<dbReference type="PANTHER" id="PTHR24379">
    <property type="entry name" value="KRAB AND ZINC FINGER DOMAIN-CONTAINING"/>
    <property type="match status" value="1"/>
</dbReference>
<evidence type="ECO:0000256" key="1">
    <source>
        <dbReference type="ARBA" id="ARBA00022723"/>
    </source>
</evidence>
<feature type="domain" description="C2H2-type" evidence="6">
    <location>
        <begin position="118"/>
        <end position="145"/>
    </location>
</feature>
<organism evidence="7 8">
    <name type="scientific">Zophobas morio</name>
    <dbReference type="NCBI Taxonomy" id="2755281"/>
    <lineage>
        <taxon>Eukaryota</taxon>
        <taxon>Metazoa</taxon>
        <taxon>Ecdysozoa</taxon>
        <taxon>Arthropoda</taxon>
        <taxon>Hexapoda</taxon>
        <taxon>Insecta</taxon>
        <taxon>Pterygota</taxon>
        <taxon>Neoptera</taxon>
        <taxon>Endopterygota</taxon>
        <taxon>Coleoptera</taxon>
        <taxon>Polyphaga</taxon>
        <taxon>Cucujiformia</taxon>
        <taxon>Tenebrionidae</taxon>
        <taxon>Zophobas</taxon>
    </lineage>
</organism>
<evidence type="ECO:0000313" key="7">
    <source>
        <dbReference type="EMBL" id="KAJ3644957.1"/>
    </source>
</evidence>
<dbReference type="Gene3D" id="3.30.160.60">
    <property type="entry name" value="Classic Zinc Finger"/>
    <property type="match status" value="2"/>
</dbReference>
<dbReference type="PROSITE" id="PS50157">
    <property type="entry name" value="ZINC_FINGER_C2H2_2"/>
    <property type="match status" value="2"/>
</dbReference>
<evidence type="ECO:0000313" key="8">
    <source>
        <dbReference type="Proteomes" id="UP001168821"/>
    </source>
</evidence>
<dbReference type="AlphaFoldDB" id="A0AA38HXA1"/>